<keyword evidence="4 5" id="KW-0472">Membrane</keyword>
<evidence type="ECO:0000313" key="7">
    <source>
        <dbReference type="Proteomes" id="UP000815325"/>
    </source>
</evidence>
<name>A0ABQ7H1G6_DUNSA</name>
<evidence type="ECO:0000256" key="5">
    <source>
        <dbReference type="SAM" id="Phobius"/>
    </source>
</evidence>
<feature type="transmembrane region" description="Helical" evidence="5">
    <location>
        <begin position="101"/>
        <end position="121"/>
    </location>
</feature>
<feature type="transmembrane region" description="Helical" evidence="5">
    <location>
        <begin position="133"/>
        <end position="152"/>
    </location>
</feature>
<comment type="subcellular location">
    <subcellularLocation>
        <location evidence="1">Membrane</location>
        <topology evidence="1">Multi-pass membrane protein</topology>
    </subcellularLocation>
</comment>
<keyword evidence="2 5" id="KW-0812">Transmembrane</keyword>
<dbReference type="EMBL" id="MU069505">
    <property type="protein sequence ID" value="KAF5840704.1"/>
    <property type="molecule type" value="Genomic_DNA"/>
</dbReference>
<proteinExistence type="predicted"/>
<organism evidence="6 7">
    <name type="scientific">Dunaliella salina</name>
    <name type="common">Green alga</name>
    <name type="synonym">Protococcus salinus</name>
    <dbReference type="NCBI Taxonomy" id="3046"/>
    <lineage>
        <taxon>Eukaryota</taxon>
        <taxon>Viridiplantae</taxon>
        <taxon>Chlorophyta</taxon>
        <taxon>core chlorophytes</taxon>
        <taxon>Chlorophyceae</taxon>
        <taxon>CS clade</taxon>
        <taxon>Chlamydomonadales</taxon>
        <taxon>Dunaliellaceae</taxon>
        <taxon>Dunaliella</taxon>
    </lineage>
</organism>
<dbReference type="Pfam" id="PF02535">
    <property type="entry name" value="Zip"/>
    <property type="match status" value="1"/>
</dbReference>
<feature type="transmembrane region" description="Helical" evidence="5">
    <location>
        <begin position="164"/>
        <end position="182"/>
    </location>
</feature>
<reference evidence="6" key="1">
    <citation type="submission" date="2017-08" db="EMBL/GenBank/DDBJ databases">
        <authorList>
            <person name="Polle J.E."/>
            <person name="Barry K."/>
            <person name="Cushman J."/>
            <person name="Schmutz J."/>
            <person name="Tran D."/>
            <person name="Hathwaick L.T."/>
            <person name="Yim W.C."/>
            <person name="Jenkins J."/>
            <person name="Mckie-Krisberg Z.M."/>
            <person name="Prochnik S."/>
            <person name="Lindquist E."/>
            <person name="Dockter R.B."/>
            <person name="Adam C."/>
            <person name="Molina H."/>
            <person name="Bunkerborg J."/>
            <person name="Jin E."/>
            <person name="Buchheim M."/>
            <person name="Magnuson J."/>
        </authorList>
    </citation>
    <scope>NUCLEOTIDE SEQUENCE</scope>
    <source>
        <strain evidence="6">CCAP 19/18</strain>
    </source>
</reference>
<keyword evidence="7" id="KW-1185">Reference proteome</keyword>
<evidence type="ECO:0000256" key="3">
    <source>
        <dbReference type="ARBA" id="ARBA00022989"/>
    </source>
</evidence>
<sequence length="183" mass="19605">MHSTLQLVSFSKSSKSQNQGLPVDVLPLYHSSTWPCWTRLAGAWVCWRFAAAGAANIGPCKRCFVNCSPVAFLFFVFAAHKGLAAYALGSSVVESKASAKRFWSVILAFSLASPVGIFIGYALSSVSNSKGGAALSALASGTFLYVAMMEVIPRELDDPHMRMPKMLTICVGFGLMSLLAVWA</sequence>
<keyword evidence="3 5" id="KW-1133">Transmembrane helix</keyword>
<dbReference type="PANTHER" id="PTHR11040">
    <property type="entry name" value="ZINC/IRON TRANSPORTER"/>
    <property type="match status" value="1"/>
</dbReference>
<dbReference type="InterPro" id="IPR003689">
    <property type="entry name" value="ZIP"/>
</dbReference>
<evidence type="ECO:0000313" key="6">
    <source>
        <dbReference type="EMBL" id="KAF5840704.1"/>
    </source>
</evidence>
<protein>
    <submittedName>
        <fullName evidence="6">ZIP zinc transporter-domain-containing protein</fullName>
    </submittedName>
</protein>
<dbReference type="PANTHER" id="PTHR11040:SF140">
    <property type="entry name" value="ZRT (ZRT), IRT- (IRT-) LIKE PROTEIN TRANSPORTER"/>
    <property type="match status" value="1"/>
</dbReference>
<evidence type="ECO:0000256" key="4">
    <source>
        <dbReference type="ARBA" id="ARBA00023136"/>
    </source>
</evidence>
<gene>
    <name evidence="6" type="ORF">DUNSADRAFT_15799</name>
</gene>
<feature type="transmembrane region" description="Helical" evidence="5">
    <location>
        <begin position="70"/>
        <end position="89"/>
    </location>
</feature>
<comment type="caution">
    <text evidence="6">The sequence shown here is derived from an EMBL/GenBank/DDBJ whole genome shotgun (WGS) entry which is preliminary data.</text>
</comment>
<dbReference type="Proteomes" id="UP000815325">
    <property type="component" value="Unassembled WGS sequence"/>
</dbReference>
<accession>A0ABQ7H1G6</accession>
<evidence type="ECO:0000256" key="1">
    <source>
        <dbReference type="ARBA" id="ARBA00004141"/>
    </source>
</evidence>
<evidence type="ECO:0000256" key="2">
    <source>
        <dbReference type="ARBA" id="ARBA00022692"/>
    </source>
</evidence>